<comment type="function">
    <text evidence="7">Succinyl-CoA synthetase functions in the citric acid cycle (TCA), coupling the hydrolysis of succinyl-CoA to the synthesis of either ATP or GTP and thus represents the only step of substrate-level phosphorylation in the TCA. The beta subunit provides nucleotide specificity of the enzyme and binds the substrate succinate, while the binding sites for coenzyme A and phosphate are found in the alpha subunit.</text>
</comment>
<dbReference type="Proteomes" id="UP000528322">
    <property type="component" value="Unassembled WGS sequence"/>
</dbReference>
<dbReference type="GO" id="GO:0006099">
    <property type="term" value="P:tricarboxylic acid cycle"/>
    <property type="evidence" value="ECO:0007669"/>
    <property type="project" value="UniProtKB-UniRule"/>
</dbReference>
<dbReference type="Gene3D" id="3.30.1490.20">
    <property type="entry name" value="ATP-grasp fold, A domain"/>
    <property type="match status" value="1"/>
</dbReference>
<feature type="binding site" evidence="7">
    <location>
        <begin position="320"/>
        <end position="322"/>
    </location>
    <ligand>
        <name>substrate</name>
        <note>ligand shared with subunit alpha</note>
    </ligand>
</feature>
<feature type="domain" description="ATP-grasp" evidence="9">
    <location>
        <begin position="9"/>
        <end position="226"/>
    </location>
</feature>
<protein>
    <recommendedName>
        <fullName evidence="7">Succinate--CoA ligase [ADP-forming] subunit beta</fullName>
        <ecNumber evidence="7">6.2.1.5</ecNumber>
    </recommendedName>
    <alternativeName>
        <fullName evidence="7">Succinyl-CoA synthetase subunit beta</fullName>
        <shortName evidence="7">SCS-beta</shortName>
    </alternativeName>
</protein>
<dbReference type="PIRSF" id="PIRSF001554">
    <property type="entry name" value="SucCS_beta"/>
    <property type="match status" value="1"/>
</dbReference>
<feature type="binding site" evidence="7">
    <location>
        <position position="198"/>
    </location>
    <ligand>
        <name>Mg(2+)</name>
        <dbReference type="ChEBI" id="CHEBI:18420"/>
    </ligand>
</feature>
<name>A0A7W7Y4P9_9BACT</name>
<feature type="binding site" evidence="7">
    <location>
        <position position="212"/>
    </location>
    <ligand>
        <name>Mg(2+)</name>
        <dbReference type="ChEBI" id="CHEBI:18420"/>
    </ligand>
</feature>
<organism evidence="10 11">
    <name type="scientific">Desulfurispira natronophila</name>
    <dbReference type="NCBI Taxonomy" id="682562"/>
    <lineage>
        <taxon>Bacteria</taxon>
        <taxon>Pseudomonadati</taxon>
        <taxon>Chrysiogenota</taxon>
        <taxon>Chrysiogenia</taxon>
        <taxon>Chrysiogenales</taxon>
        <taxon>Chrysiogenaceae</taxon>
        <taxon>Desulfurispira</taxon>
    </lineage>
</organism>
<evidence type="ECO:0000256" key="7">
    <source>
        <dbReference type="HAMAP-Rule" id="MF_00558"/>
    </source>
</evidence>
<comment type="similarity">
    <text evidence="1 7">Belongs to the succinate/malate CoA ligase beta subunit family.</text>
</comment>
<dbReference type="Pfam" id="PF00549">
    <property type="entry name" value="Ligase_CoA"/>
    <property type="match status" value="1"/>
</dbReference>
<keyword evidence="2 7" id="KW-0816">Tricarboxylic acid cycle</keyword>
<dbReference type="SUPFAM" id="SSF56059">
    <property type="entry name" value="Glutathione synthetase ATP-binding domain-like"/>
    <property type="match status" value="1"/>
</dbReference>
<comment type="cofactor">
    <cofactor evidence="7">
        <name>Mg(2+)</name>
        <dbReference type="ChEBI" id="CHEBI:18420"/>
    </cofactor>
    <text evidence="7">Binds 1 Mg(2+) ion per subunit.</text>
</comment>
<comment type="catalytic activity">
    <reaction evidence="7">
        <text>succinate + ATP + CoA = succinyl-CoA + ADP + phosphate</text>
        <dbReference type="Rhea" id="RHEA:17661"/>
        <dbReference type="ChEBI" id="CHEBI:30031"/>
        <dbReference type="ChEBI" id="CHEBI:30616"/>
        <dbReference type="ChEBI" id="CHEBI:43474"/>
        <dbReference type="ChEBI" id="CHEBI:57287"/>
        <dbReference type="ChEBI" id="CHEBI:57292"/>
        <dbReference type="ChEBI" id="CHEBI:456216"/>
        <dbReference type="EC" id="6.2.1.5"/>
    </reaction>
</comment>
<feature type="binding site" evidence="7">
    <location>
        <position position="98"/>
    </location>
    <ligand>
        <name>ATP</name>
        <dbReference type="ChEBI" id="CHEBI:30616"/>
    </ligand>
</feature>
<dbReference type="InterPro" id="IPR013650">
    <property type="entry name" value="ATP-grasp_succ-CoA_synth-type"/>
</dbReference>
<dbReference type="SUPFAM" id="SSF52210">
    <property type="entry name" value="Succinyl-CoA synthetase domains"/>
    <property type="match status" value="1"/>
</dbReference>
<dbReference type="InterPro" id="IPR017866">
    <property type="entry name" value="Succ-CoA_synthase_bsu_CS"/>
</dbReference>
<dbReference type="PROSITE" id="PS01217">
    <property type="entry name" value="SUCCINYL_COA_LIG_3"/>
    <property type="match status" value="1"/>
</dbReference>
<dbReference type="Gene3D" id="3.40.50.261">
    <property type="entry name" value="Succinyl-CoA synthetase domains"/>
    <property type="match status" value="1"/>
</dbReference>
<dbReference type="InterPro" id="IPR005809">
    <property type="entry name" value="Succ_CoA_ligase-like_bsu"/>
</dbReference>
<keyword evidence="3 7" id="KW-0436">Ligase</keyword>
<reference evidence="10 11" key="1">
    <citation type="submission" date="2020-08" db="EMBL/GenBank/DDBJ databases">
        <title>Genomic Encyclopedia of Type Strains, Phase IV (KMG-IV): sequencing the most valuable type-strain genomes for metagenomic binning, comparative biology and taxonomic classification.</title>
        <authorList>
            <person name="Goeker M."/>
        </authorList>
    </citation>
    <scope>NUCLEOTIDE SEQUENCE [LARGE SCALE GENOMIC DNA]</scope>
    <source>
        <strain evidence="10 11">DSM 22071</strain>
    </source>
</reference>
<evidence type="ECO:0000256" key="1">
    <source>
        <dbReference type="ARBA" id="ARBA00009182"/>
    </source>
</evidence>
<dbReference type="UniPathway" id="UPA00223">
    <property type="reaction ID" value="UER00999"/>
</dbReference>
<keyword evidence="4 7" id="KW-0479">Metal-binding</keyword>
<keyword evidence="6 7" id="KW-0460">Magnesium</keyword>
<dbReference type="GO" id="GO:0004775">
    <property type="term" value="F:succinate-CoA ligase (ADP-forming) activity"/>
    <property type="evidence" value="ECO:0007669"/>
    <property type="project" value="UniProtKB-UniRule"/>
</dbReference>
<dbReference type="EMBL" id="JACHID010000007">
    <property type="protein sequence ID" value="MBB5022046.1"/>
    <property type="molecule type" value="Genomic_DNA"/>
</dbReference>
<feature type="binding site" evidence="7">
    <location>
        <position position="45"/>
    </location>
    <ligand>
        <name>ATP</name>
        <dbReference type="ChEBI" id="CHEBI:30616"/>
    </ligand>
</feature>
<feature type="binding site" evidence="7">
    <location>
        <position position="101"/>
    </location>
    <ligand>
        <name>ATP</name>
        <dbReference type="ChEBI" id="CHEBI:30616"/>
    </ligand>
</feature>
<dbReference type="Pfam" id="PF08442">
    <property type="entry name" value="ATP-grasp_2"/>
    <property type="match status" value="1"/>
</dbReference>
<evidence type="ECO:0000256" key="3">
    <source>
        <dbReference type="ARBA" id="ARBA00022598"/>
    </source>
</evidence>
<dbReference type="RefSeq" id="WP_183731835.1">
    <property type="nucleotide sequence ID" value="NZ_JACHID010000007.1"/>
</dbReference>
<comment type="catalytic activity">
    <reaction evidence="7">
        <text>GTP + succinate + CoA = succinyl-CoA + GDP + phosphate</text>
        <dbReference type="Rhea" id="RHEA:22120"/>
        <dbReference type="ChEBI" id="CHEBI:30031"/>
        <dbReference type="ChEBI" id="CHEBI:37565"/>
        <dbReference type="ChEBI" id="CHEBI:43474"/>
        <dbReference type="ChEBI" id="CHEBI:57287"/>
        <dbReference type="ChEBI" id="CHEBI:57292"/>
        <dbReference type="ChEBI" id="CHEBI:58189"/>
    </reaction>
</comment>
<dbReference type="AlphaFoldDB" id="A0A7W7Y4P9"/>
<keyword evidence="11" id="KW-1185">Reference proteome</keyword>
<evidence type="ECO:0000313" key="10">
    <source>
        <dbReference type="EMBL" id="MBB5022046.1"/>
    </source>
</evidence>
<dbReference type="EC" id="6.2.1.5" evidence="7"/>
<dbReference type="GO" id="GO:0000287">
    <property type="term" value="F:magnesium ion binding"/>
    <property type="evidence" value="ECO:0007669"/>
    <property type="project" value="UniProtKB-UniRule"/>
</dbReference>
<dbReference type="GO" id="GO:0042709">
    <property type="term" value="C:succinate-CoA ligase complex"/>
    <property type="evidence" value="ECO:0007669"/>
    <property type="project" value="TreeGrafter"/>
</dbReference>
<dbReference type="GO" id="GO:0006104">
    <property type="term" value="P:succinyl-CoA metabolic process"/>
    <property type="evidence" value="ECO:0007669"/>
    <property type="project" value="TreeGrafter"/>
</dbReference>
<dbReference type="InterPro" id="IPR011761">
    <property type="entry name" value="ATP-grasp"/>
</dbReference>
<dbReference type="PANTHER" id="PTHR11815:SF10">
    <property type="entry name" value="SUCCINATE--COA LIGASE [GDP-FORMING] SUBUNIT BETA, MITOCHONDRIAL"/>
    <property type="match status" value="1"/>
</dbReference>
<evidence type="ECO:0000259" key="9">
    <source>
        <dbReference type="PROSITE" id="PS50975"/>
    </source>
</evidence>
<dbReference type="FunFam" id="3.30.470.20:FF:000002">
    <property type="entry name" value="Succinate--CoA ligase [ADP-forming] subunit beta"/>
    <property type="match status" value="1"/>
</dbReference>
<evidence type="ECO:0000256" key="5">
    <source>
        <dbReference type="ARBA" id="ARBA00022741"/>
    </source>
</evidence>
<evidence type="ECO:0000256" key="4">
    <source>
        <dbReference type="ARBA" id="ARBA00022723"/>
    </source>
</evidence>
<dbReference type="InterPro" id="IPR013815">
    <property type="entry name" value="ATP_grasp_subdomain_1"/>
</dbReference>
<dbReference type="InterPro" id="IPR005811">
    <property type="entry name" value="SUCC_ACL_C"/>
</dbReference>
<evidence type="ECO:0000256" key="6">
    <source>
        <dbReference type="ARBA" id="ARBA00022842"/>
    </source>
</evidence>
<accession>A0A7W7Y4P9</accession>
<comment type="pathway">
    <text evidence="7">Carbohydrate metabolism; tricarboxylic acid cycle; succinate from succinyl-CoA (ligase route): step 1/1.</text>
</comment>
<comment type="caution">
    <text evidence="10">The sequence shown here is derived from an EMBL/GenBank/DDBJ whole genome shotgun (WGS) entry which is preliminary data.</text>
</comment>
<feature type="binding site" evidence="7">
    <location>
        <position position="263"/>
    </location>
    <ligand>
        <name>substrate</name>
        <note>ligand shared with subunit alpha</note>
    </ligand>
</feature>
<dbReference type="GO" id="GO:0005829">
    <property type="term" value="C:cytosol"/>
    <property type="evidence" value="ECO:0007669"/>
    <property type="project" value="TreeGrafter"/>
</dbReference>
<proteinExistence type="inferred from homology"/>
<evidence type="ECO:0000256" key="8">
    <source>
        <dbReference type="PROSITE-ProRule" id="PRU00409"/>
    </source>
</evidence>
<dbReference type="HAMAP" id="MF_00558">
    <property type="entry name" value="Succ_CoA_beta"/>
    <property type="match status" value="1"/>
</dbReference>
<dbReference type="GO" id="GO:0005524">
    <property type="term" value="F:ATP binding"/>
    <property type="evidence" value="ECO:0007669"/>
    <property type="project" value="UniProtKB-UniRule"/>
</dbReference>
<evidence type="ECO:0000313" key="11">
    <source>
        <dbReference type="Proteomes" id="UP000528322"/>
    </source>
</evidence>
<evidence type="ECO:0000256" key="2">
    <source>
        <dbReference type="ARBA" id="ARBA00022532"/>
    </source>
</evidence>
<keyword evidence="7 8" id="KW-0067">ATP-binding</keyword>
<dbReference type="InterPro" id="IPR016102">
    <property type="entry name" value="Succinyl-CoA_synth-like"/>
</dbReference>
<dbReference type="PROSITE" id="PS50975">
    <property type="entry name" value="ATP_GRASP"/>
    <property type="match status" value="1"/>
</dbReference>
<sequence>MNIHEYQGKELFESYGIPVPKGKVAYTNWQAEDITRSLGGKSVVKAQIHAGNRGASGGVKLVQSSKEAKEVAEVMFNTAMQTAQTGGKAKQVRRILVEEQKVIKKEFYLSMVVDREDKRIAIIASAEGGINIEEVAEEHPEKIFMEHVELSIGVLDFQVRKLGFALGFAGEQIRQFSKIVKAMYKLFVDKDCNLIEINPLIITEDDSLLALDAKVNFDENALMRHPEVLELRDFAEEDPLEVEASRYNLSYIALDGSIGCMVNGAGLAMATMDIIQHYGGDPANFLDVGGGANTEKVSNAFSIILRDEKVKAILINIFGGIMKCDIIANGVVEAVRSIDVQVPIVIRLAGTNLEEGMKVIEESGENLIVAKTLEEAARLAVEKAREGGAA</sequence>
<dbReference type="NCBIfam" id="TIGR01016">
    <property type="entry name" value="sucCoAbeta"/>
    <property type="match status" value="1"/>
</dbReference>
<dbReference type="PANTHER" id="PTHR11815">
    <property type="entry name" value="SUCCINYL-COA SYNTHETASE BETA CHAIN"/>
    <property type="match status" value="1"/>
</dbReference>
<keyword evidence="5 7" id="KW-0547">Nucleotide-binding</keyword>
<dbReference type="NCBIfam" id="NF001913">
    <property type="entry name" value="PRK00696.1"/>
    <property type="match status" value="1"/>
</dbReference>
<comment type="subunit">
    <text evidence="7">Heterotetramer of two alpha and two beta subunits.</text>
</comment>
<feature type="binding site" evidence="7">
    <location>
        <position position="106"/>
    </location>
    <ligand>
        <name>ATP</name>
        <dbReference type="ChEBI" id="CHEBI:30616"/>
    </ligand>
</feature>
<dbReference type="FunFam" id="3.40.50.261:FF:000001">
    <property type="entry name" value="Succinate--CoA ligase [ADP-forming] subunit beta"/>
    <property type="match status" value="1"/>
</dbReference>
<comment type="caution">
    <text evidence="7">Lacks conserved residue(s) required for the propagation of feature annotation.</text>
</comment>
<gene>
    <name evidence="7" type="primary">sucC</name>
    <name evidence="10" type="ORF">HNR37_001363</name>
</gene>
<dbReference type="Gene3D" id="3.30.470.20">
    <property type="entry name" value="ATP-grasp fold, B domain"/>
    <property type="match status" value="1"/>
</dbReference>